<gene>
    <name evidence="4" type="ORF">FHR98_000906</name>
</gene>
<evidence type="ECO:0000256" key="1">
    <source>
        <dbReference type="ARBA" id="ARBA00022679"/>
    </source>
</evidence>
<comment type="caution">
    <text evidence="4">The sequence shown here is derived from an EMBL/GenBank/DDBJ whole genome shotgun (WGS) entry which is preliminary data.</text>
</comment>
<keyword evidence="5" id="KW-1185">Reference proteome</keyword>
<dbReference type="AlphaFoldDB" id="A0A839SS72"/>
<dbReference type="InterPro" id="IPR000182">
    <property type="entry name" value="GNAT_dom"/>
</dbReference>
<dbReference type="PROSITE" id="PS51186">
    <property type="entry name" value="GNAT"/>
    <property type="match status" value="1"/>
</dbReference>
<dbReference type="Proteomes" id="UP000581135">
    <property type="component" value="Unassembled WGS sequence"/>
</dbReference>
<dbReference type="Gene3D" id="3.40.630.30">
    <property type="match status" value="1"/>
</dbReference>
<dbReference type="SUPFAM" id="SSF55729">
    <property type="entry name" value="Acyl-CoA N-acyltransferases (Nat)"/>
    <property type="match status" value="1"/>
</dbReference>
<sequence length="183" mass="20442">MAAADYRINVLEATEIASYLKPLAEILKACVHDGANVSFVLPFGDFEAQAFWREKVAPSVADGKRRLLVAEVDGVMAGTVQLNLEMTPNQAHRGEVSKLLVHPNFRRRGIGQALMREVERQAIGAERWLLTLDTADATAERIYRALGFTVAGSIPAFARHPMEDRWEATTYMYKILEDIRPSN</sequence>
<dbReference type="InterPro" id="IPR050832">
    <property type="entry name" value="Bact_Acetyltransf"/>
</dbReference>
<name>A0A839SS72_9PROT</name>
<accession>A0A839SS72</accession>
<dbReference type="PANTHER" id="PTHR43877">
    <property type="entry name" value="AMINOALKYLPHOSPHONATE N-ACETYLTRANSFERASE-RELATED-RELATED"/>
    <property type="match status" value="1"/>
</dbReference>
<dbReference type="PANTHER" id="PTHR43877:SF1">
    <property type="entry name" value="ACETYLTRANSFERASE"/>
    <property type="match status" value="1"/>
</dbReference>
<dbReference type="EMBL" id="JACHXA010000002">
    <property type="protein sequence ID" value="MBB3064634.1"/>
    <property type="molecule type" value="Genomic_DNA"/>
</dbReference>
<dbReference type="CDD" id="cd04301">
    <property type="entry name" value="NAT_SF"/>
    <property type="match status" value="1"/>
</dbReference>
<protein>
    <submittedName>
        <fullName evidence="4">Ribosomal protein S18 acetylase RimI-like enzyme</fullName>
    </submittedName>
</protein>
<reference evidence="4 5" key="1">
    <citation type="submission" date="2020-08" db="EMBL/GenBank/DDBJ databases">
        <title>Genomic Encyclopedia of Type Strains, Phase III (KMG-III): the genomes of soil and plant-associated and newly described type strains.</title>
        <authorList>
            <person name="Whitman W."/>
        </authorList>
    </citation>
    <scope>NUCLEOTIDE SEQUENCE [LARGE SCALE GENOMIC DNA]</scope>
    <source>
        <strain evidence="4 5">CECT 8803</strain>
    </source>
</reference>
<evidence type="ECO:0000259" key="3">
    <source>
        <dbReference type="PROSITE" id="PS51186"/>
    </source>
</evidence>
<evidence type="ECO:0000256" key="2">
    <source>
        <dbReference type="ARBA" id="ARBA00023315"/>
    </source>
</evidence>
<keyword evidence="4" id="KW-0689">Ribosomal protein</keyword>
<proteinExistence type="predicted"/>
<keyword evidence="4" id="KW-0687">Ribonucleoprotein</keyword>
<feature type="domain" description="N-acetyltransferase" evidence="3">
    <location>
        <begin position="8"/>
        <end position="177"/>
    </location>
</feature>
<dbReference type="InterPro" id="IPR016181">
    <property type="entry name" value="Acyl_CoA_acyltransferase"/>
</dbReference>
<dbReference type="GO" id="GO:0005840">
    <property type="term" value="C:ribosome"/>
    <property type="evidence" value="ECO:0007669"/>
    <property type="project" value="UniProtKB-KW"/>
</dbReference>
<keyword evidence="2" id="KW-0012">Acyltransferase</keyword>
<evidence type="ECO:0000313" key="5">
    <source>
        <dbReference type="Proteomes" id="UP000581135"/>
    </source>
</evidence>
<evidence type="ECO:0000313" key="4">
    <source>
        <dbReference type="EMBL" id="MBB3064634.1"/>
    </source>
</evidence>
<organism evidence="4 5">
    <name type="scientific">Limibacillus halophilus</name>
    <dbReference type="NCBI Taxonomy" id="1579333"/>
    <lineage>
        <taxon>Bacteria</taxon>
        <taxon>Pseudomonadati</taxon>
        <taxon>Pseudomonadota</taxon>
        <taxon>Alphaproteobacteria</taxon>
        <taxon>Rhodospirillales</taxon>
        <taxon>Rhodovibrionaceae</taxon>
        <taxon>Limibacillus</taxon>
    </lineage>
</organism>
<dbReference type="GO" id="GO:0016747">
    <property type="term" value="F:acyltransferase activity, transferring groups other than amino-acyl groups"/>
    <property type="evidence" value="ECO:0007669"/>
    <property type="project" value="InterPro"/>
</dbReference>
<keyword evidence="1" id="KW-0808">Transferase</keyword>
<dbReference type="Pfam" id="PF00583">
    <property type="entry name" value="Acetyltransf_1"/>
    <property type="match status" value="1"/>
</dbReference>
<dbReference type="RefSeq" id="WP_183415441.1">
    <property type="nucleotide sequence ID" value="NZ_JACHXA010000002.1"/>
</dbReference>